<keyword evidence="2" id="KW-1185">Reference proteome</keyword>
<sequence>MPRRVLNFVLFAVGLSLSGCTGAWDKMSSRKFRDHPYDVMFDRRDPLTVMRTSPEGDDRAGAMKKLKEPAANGRSADEQEEALKLLTDAAINDPSPVVRVAAIDALGRFQDVRAVKSLTAAYYQSGGTSAPKTDAPLTGLQLTSGGRELGSMDRSASLSGPSGFAPDVASVIRSRAVEALANTGKPEAVGLLTQVAAGTEKTGGGDRDTRLAAVRGLKQLRTPESVAALSGVLTAEKTRDPALADRAHEGLVNLTGQSLPNDPQKWDAVVKSGQAAVVPAPNAVQQAGAWIFGN</sequence>
<dbReference type="KEGG" id="lrs:PX52LOC_05112"/>
<dbReference type="Gene3D" id="1.25.10.10">
    <property type="entry name" value="Leucine-rich Repeat Variant"/>
    <property type="match status" value="2"/>
</dbReference>
<dbReference type="Pfam" id="PF13646">
    <property type="entry name" value="HEAT_2"/>
    <property type="match status" value="1"/>
</dbReference>
<dbReference type="PROSITE" id="PS51257">
    <property type="entry name" value="PROKAR_LIPOPROTEIN"/>
    <property type="match status" value="1"/>
</dbReference>
<dbReference type="EMBL" id="CP042425">
    <property type="protein sequence ID" value="QEL18098.1"/>
    <property type="molecule type" value="Genomic_DNA"/>
</dbReference>
<organism evidence="1 2">
    <name type="scientific">Limnoglobus roseus</name>
    <dbReference type="NCBI Taxonomy" id="2598579"/>
    <lineage>
        <taxon>Bacteria</taxon>
        <taxon>Pseudomonadati</taxon>
        <taxon>Planctomycetota</taxon>
        <taxon>Planctomycetia</taxon>
        <taxon>Gemmatales</taxon>
        <taxon>Gemmataceae</taxon>
        <taxon>Limnoglobus</taxon>
    </lineage>
</organism>
<evidence type="ECO:0000313" key="2">
    <source>
        <dbReference type="Proteomes" id="UP000324974"/>
    </source>
</evidence>
<dbReference type="InterPro" id="IPR011989">
    <property type="entry name" value="ARM-like"/>
</dbReference>
<dbReference type="SMART" id="SM00567">
    <property type="entry name" value="EZ_HEAT"/>
    <property type="match status" value="3"/>
</dbReference>
<accession>A0A5C1AMH3</accession>
<reference evidence="2" key="1">
    <citation type="submission" date="2019-08" db="EMBL/GenBank/DDBJ databases">
        <title>Limnoglobus roseus gen. nov., sp. nov., a novel freshwater planctomycete with a giant genome from the family Gemmataceae.</title>
        <authorList>
            <person name="Kulichevskaya I.S."/>
            <person name="Naumoff D.G."/>
            <person name="Miroshnikov K."/>
            <person name="Ivanova A."/>
            <person name="Philippov D.A."/>
            <person name="Hakobyan A."/>
            <person name="Rijpstra I.C."/>
            <person name="Sinninghe Damste J.S."/>
            <person name="Liesack W."/>
            <person name="Dedysh S.N."/>
        </authorList>
    </citation>
    <scope>NUCLEOTIDE SEQUENCE [LARGE SCALE GENOMIC DNA]</scope>
    <source>
        <strain evidence="2">PX52</strain>
    </source>
</reference>
<dbReference type="RefSeq" id="WP_168219192.1">
    <property type="nucleotide sequence ID" value="NZ_CP042425.1"/>
</dbReference>
<dbReference type="Proteomes" id="UP000324974">
    <property type="component" value="Chromosome"/>
</dbReference>
<gene>
    <name evidence="1" type="ORF">PX52LOC_05112</name>
</gene>
<proteinExistence type="predicted"/>
<protein>
    <submittedName>
        <fullName evidence="1">HEAT repeat domain-containing protein</fullName>
    </submittedName>
</protein>
<evidence type="ECO:0000313" key="1">
    <source>
        <dbReference type="EMBL" id="QEL18098.1"/>
    </source>
</evidence>
<dbReference type="AlphaFoldDB" id="A0A5C1AMH3"/>
<dbReference type="InterPro" id="IPR004155">
    <property type="entry name" value="PBS_lyase_HEAT"/>
</dbReference>
<name>A0A5C1AMH3_9BACT</name>